<keyword evidence="3" id="KW-1185">Reference proteome</keyword>
<feature type="compositionally biased region" description="Basic residues" evidence="1">
    <location>
        <begin position="1"/>
        <end position="13"/>
    </location>
</feature>
<protein>
    <recommendedName>
        <fullName evidence="4">Tetratricopeptide repeat protein</fullName>
    </recommendedName>
</protein>
<evidence type="ECO:0000313" key="3">
    <source>
        <dbReference type="Proteomes" id="UP001597261"/>
    </source>
</evidence>
<evidence type="ECO:0000313" key="2">
    <source>
        <dbReference type="EMBL" id="MFD1659710.1"/>
    </source>
</evidence>
<feature type="compositionally biased region" description="Basic and acidic residues" evidence="1">
    <location>
        <begin position="40"/>
        <end position="53"/>
    </location>
</feature>
<name>A0ABW4IUS8_9ACTN</name>
<reference evidence="3" key="1">
    <citation type="journal article" date="2019" name="Int. J. Syst. Evol. Microbiol.">
        <title>The Global Catalogue of Microorganisms (GCM) 10K type strain sequencing project: providing services to taxonomists for standard genome sequencing and annotation.</title>
        <authorList>
            <consortium name="The Broad Institute Genomics Platform"/>
            <consortium name="The Broad Institute Genome Sequencing Center for Infectious Disease"/>
            <person name="Wu L."/>
            <person name="Ma J."/>
        </authorList>
    </citation>
    <scope>NUCLEOTIDE SEQUENCE [LARGE SCALE GENOMIC DNA]</scope>
    <source>
        <strain evidence="3">CGMCC 1.12470</strain>
    </source>
</reference>
<sequence>MSSKRHTGRKSGKNKSGARTPRPTSAFRPSGPPPPAACAEEARECEELAERHPEDREELLMEAADAWSEAGECDRAVAVYERLLDPQGGGCAEPDLVDACRIGALWEAGREEEARGAAAAFRR</sequence>
<dbReference type="Proteomes" id="UP001597261">
    <property type="component" value="Unassembled WGS sequence"/>
</dbReference>
<evidence type="ECO:0008006" key="4">
    <source>
        <dbReference type="Google" id="ProtNLM"/>
    </source>
</evidence>
<dbReference type="EMBL" id="JBHUDX010000046">
    <property type="protein sequence ID" value="MFD1659710.1"/>
    <property type="molecule type" value="Genomic_DNA"/>
</dbReference>
<gene>
    <name evidence="2" type="ORF">ACFSL4_16280</name>
</gene>
<feature type="region of interest" description="Disordered" evidence="1">
    <location>
        <begin position="1"/>
        <end position="53"/>
    </location>
</feature>
<organism evidence="2 3">
    <name type="scientific">Streptomyces caeni</name>
    <dbReference type="NCBI Taxonomy" id="2307231"/>
    <lineage>
        <taxon>Bacteria</taxon>
        <taxon>Bacillati</taxon>
        <taxon>Actinomycetota</taxon>
        <taxon>Actinomycetes</taxon>
        <taxon>Kitasatosporales</taxon>
        <taxon>Streptomycetaceae</taxon>
        <taxon>Streptomyces</taxon>
    </lineage>
</organism>
<feature type="non-terminal residue" evidence="2">
    <location>
        <position position="123"/>
    </location>
</feature>
<accession>A0ABW4IUS8</accession>
<comment type="caution">
    <text evidence="2">The sequence shown here is derived from an EMBL/GenBank/DDBJ whole genome shotgun (WGS) entry which is preliminary data.</text>
</comment>
<evidence type="ECO:0000256" key="1">
    <source>
        <dbReference type="SAM" id="MobiDB-lite"/>
    </source>
</evidence>
<proteinExistence type="predicted"/>